<name>A0ABT8P941_9BURK</name>
<dbReference type="EMBL" id="JAUJSQ010000002">
    <property type="protein sequence ID" value="MDN7931367.1"/>
    <property type="molecule type" value="Genomic_DNA"/>
</dbReference>
<proteinExistence type="predicted"/>
<evidence type="ECO:0000313" key="2">
    <source>
        <dbReference type="Proteomes" id="UP001171606"/>
    </source>
</evidence>
<dbReference type="Proteomes" id="UP001171606">
    <property type="component" value="Unassembled WGS sequence"/>
</dbReference>
<accession>A0ABT8P941</accession>
<evidence type="ECO:0000313" key="1">
    <source>
        <dbReference type="EMBL" id="MDN7931367.1"/>
    </source>
</evidence>
<reference evidence="1" key="1">
    <citation type="submission" date="2023-07" db="EMBL/GenBank/DDBJ databases">
        <title>A collection of bacterial strains from the Burkholderia cepacia Research Laboratory and Repository.</title>
        <authorList>
            <person name="Lipuma J."/>
            <person name="Spilker T."/>
            <person name="Caverly L."/>
        </authorList>
    </citation>
    <scope>NUCLEOTIDE SEQUENCE</scope>
    <source>
        <strain evidence="1">AU42020</strain>
    </source>
</reference>
<dbReference type="RefSeq" id="WP_257785858.1">
    <property type="nucleotide sequence ID" value="NZ_CABVPT010000016.1"/>
</dbReference>
<dbReference type="GeneID" id="74309140"/>
<organism evidence="1 2">
    <name type="scientific">Burkholderia metallica</name>
    <dbReference type="NCBI Taxonomy" id="488729"/>
    <lineage>
        <taxon>Bacteria</taxon>
        <taxon>Pseudomonadati</taxon>
        <taxon>Pseudomonadota</taxon>
        <taxon>Betaproteobacteria</taxon>
        <taxon>Burkholderiales</taxon>
        <taxon>Burkholderiaceae</taxon>
        <taxon>Burkholderia</taxon>
        <taxon>Burkholderia cepacia complex</taxon>
    </lineage>
</organism>
<gene>
    <name evidence="1" type="ORF">QZM52_08705</name>
</gene>
<sequence length="41" mass="4760">MKAKKTREKCSARGFFIWRTHTRRYAGAARDVLACAENRAM</sequence>
<keyword evidence="2" id="KW-1185">Reference proteome</keyword>
<protein>
    <submittedName>
        <fullName evidence="1">Uncharacterized protein</fullName>
    </submittedName>
</protein>
<comment type="caution">
    <text evidence="1">The sequence shown here is derived from an EMBL/GenBank/DDBJ whole genome shotgun (WGS) entry which is preliminary data.</text>
</comment>